<dbReference type="InterPro" id="IPR013783">
    <property type="entry name" value="Ig-like_fold"/>
</dbReference>
<dbReference type="PROSITE" id="PS50853">
    <property type="entry name" value="FN3"/>
    <property type="match status" value="2"/>
</dbReference>
<evidence type="ECO:0000313" key="12">
    <source>
        <dbReference type="Proteomes" id="UP000024635"/>
    </source>
</evidence>
<dbReference type="PANTHER" id="PTHR11003:SF73">
    <property type="entry name" value="FIBRONECTIN TYPE-III DOMAIN-CONTAINING PROTEIN"/>
    <property type="match status" value="1"/>
</dbReference>
<dbReference type="Gene3D" id="2.60.40.10">
    <property type="entry name" value="Immunoglobulins"/>
    <property type="match status" value="2"/>
</dbReference>
<dbReference type="Pfam" id="PF07885">
    <property type="entry name" value="Ion_trans_2"/>
    <property type="match status" value="2"/>
</dbReference>
<feature type="transmembrane region" description="Helical" evidence="9">
    <location>
        <begin position="63"/>
        <end position="87"/>
    </location>
</feature>
<feature type="domain" description="Fibronectin type-III" evidence="10">
    <location>
        <begin position="529"/>
        <end position="619"/>
    </location>
</feature>
<accession>A0A016VQH2</accession>
<evidence type="ECO:0000256" key="2">
    <source>
        <dbReference type="ARBA" id="ARBA00022448"/>
    </source>
</evidence>
<dbReference type="GO" id="GO:0022841">
    <property type="term" value="F:potassium ion leak channel activity"/>
    <property type="evidence" value="ECO:0007669"/>
    <property type="project" value="TreeGrafter"/>
</dbReference>
<evidence type="ECO:0000256" key="8">
    <source>
        <dbReference type="RuleBase" id="RU003857"/>
    </source>
</evidence>
<dbReference type="STRING" id="53326.A0A016VQH2"/>
<dbReference type="FunFam" id="2.60.40.10:FF:002297">
    <property type="entry name" value="CRE-TWK-32 protein"/>
    <property type="match status" value="1"/>
</dbReference>
<comment type="similarity">
    <text evidence="8">Belongs to the two pore domain potassium channel (TC 1.A.1.8) family.</text>
</comment>
<dbReference type="GO" id="GO:0030322">
    <property type="term" value="P:stabilization of membrane potential"/>
    <property type="evidence" value="ECO:0007669"/>
    <property type="project" value="TreeGrafter"/>
</dbReference>
<feature type="transmembrane region" description="Helical" evidence="9">
    <location>
        <begin position="312"/>
        <end position="328"/>
    </location>
</feature>
<dbReference type="SUPFAM" id="SSF81324">
    <property type="entry name" value="Voltage-gated potassium channels"/>
    <property type="match status" value="2"/>
</dbReference>
<keyword evidence="7 8" id="KW-0407">Ion channel</keyword>
<sequence>MYDGPVSKTHLNGLTFSRTATGPATDHQLEGEMCGIMQGGLCRFSELTPGQFGLTKQLVLRLALPHVTLLLVSLLYAAFGGWVLTIIKFNDQTTHDAELLERFESTRVNFTRFVVSINTSRSPVLEEKFDKFVADLHDVYSKSNLPWSRNFTGSIHNHPLSNVTWNLFFAATTLTSIGYGTDAPDSYVGRVFCLVYLFFGIPLYLITLADLAKFCTEFMNKLYIDIIKYKHRVRRKYRRWKSGRQRRDSVKVGQLIIAGGEDEVAEFLWTHLEHAQFVEVPFLLIIGILLVYIAIASYIIAAIEGWPLSDGFYFVMISVLTIGFGDLVPRNETFILIVLLLILIGLVLTTTCVDIVGAYYIDRLHFFGRRLDDDPLSWLKEVQQRRIEAMKREAMRKLFETVTALHHIRFTALKHLTQAQGDILPDPPESPRNLTASHATADSVLLRWNAPIYVDEGKRYWYTLTYKPRTPQRRNQVVRVDFINEEKYLVTGLKSFTLYEFSLTTTTRYGSSKPARAQEYTEPCTVPQNLRLEAISCETATVSWRAPKMNNGPERYVIQYTQEPAPQFRYWSRYKVGENTRFTLTDLLPDTRYILCVSAEHNYGLAAMSKSIRFRTKRWWADDDSACLQLPFTNHRLSIASVLSSLSALR</sequence>
<feature type="transmembrane region" description="Helical" evidence="9">
    <location>
        <begin position="187"/>
        <end position="212"/>
    </location>
</feature>
<keyword evidence="2 8" id="KW-0813">Transport</keyword>
<comment type="caution">
    <text evidence="11">The sequence shown here is derived from an EMBL/GenBank/DDBJ whole genome shotgun (WGS) entry which is preliminary data.</text>
</comment>
<dbReference type="Gene3D" id="1.10.287.70">
    <property type="match status" value="1"/>
</dbReference>
<evidence type="ECO:0000256" key="7">
    <source>
        <dbReference type="ARBA" id="ARBA00023303"/>
    </source>
</evidence>
<keyword evidence="12" id="KW-1185">Reference proteome</keyword>
<feature type="transmembrane region" description="Helical" evidence="9">
    <location>
        <begin position="335"/>
        <end position="361"/>
    </location>
</feature>
<evidence type="ECO:0000256" key="5">
    <source>
        <dbReference type="ARBA" id="ARBA00023065"/>
    </source>
</evidence>
<dbReference type="CDD" id="cd00063">
    <property type="entry name" value="FN3"/>
    <property type="match status" value="2"/>
</dbReference>
<feature type="transmembrane region" description="Helical" evidence="9">
    <location>
        <begin position="280"/>
        <end position="300"/>
    </location>
</feature>
<dbReference type="InterPro" id="IPR013099">
    <property type="entry name" value="K_chnl_dom"/>
</dbReference>
<feature type="transmembrane region" description="Helical" evidence="9">
    <location>
        <begin position="163"/>
        <end position="181"/>
    </location>
</feature>
<evidence type="ECO:0000313" key="11">
    <source>
        <dbReference type="EMBL" id="EYC29302.1"/>
    </source>
</evidence>
<dbReference type="GO" id="GO:0005886">
    <property type="term" value="C:plasma membrane"/>
    <property type="evidence" value="ECO:0007669"/>
    <property type="project" value="TreeGrafter"/>
</dbReference>
<dbReference type="InterPro" id="IPR036116">
    <property type="entry name" value="FN3_sf"/>
</dbReference>
<evidence type="ECO:0000256" key="9">
    <source>
        <dbReference type="SAM" id="Phobius"/>
    </source>
</evidence>
<dbReference type="OrthoDB" id="8923679at2759"/>
<dbReference type="EMBL" id="JARK01001342">
    <property type="protein sequence ID" value="EYC29302.1"/>
    <property type="molecule type" value="Genomic_DNA"/>
</dbReference>
<dbReference type="Proteomes" id="UP000024635">
    <property type="component" value="Unassembled WGS sequence"/>
</dbReference>
<dbReference type="InterPro" id="IPR003280">
    <property type="entry name" value="2pore_dom_K_chnl"/>
</dbReference>
<protein>
    <recommendedName>
        <fullName evidence="10">Fibronectin type-III domain-containing protein</fullName>
    </recommendedName>
</protein>
<keyword evidence="6 9" id="KW-0472">Membrane</keyword>
<evidence type="ECO:0000259" key="10">
    <source>
        <dbReference type="PROSITE" id="PS50853"/>
    </source>
</evidence>
<dbReference type="PRINTS" id="PR01333">
    <property type="entry name" value="2POREKCHANEL"/>
</dbReference>
<reference evidence="12" key="1">
    <citation type="journal article" date="2015" name="Nat. Genet.">
        <title>The genome and transcriptome of the zoonotic hookworm Ancylostoma ceylanicum identify infection-specific gene families.</title>
        <authorList>
            <person name="Schwarz E.M."/>
            <person name="Hu Y."/>
            <person name="Antoshechkin I."/>
            <person name="Miller M.M."/>
            <person name="Sternberg P.W."/>
            <person name="Aroian R.V."/>
        </authorList>
    </citation>
    <scope>NUCLEOTIDE SEQUENCE</scope>
    <source>
        <strain evidence="12">HY135</strain>
    </source>
</reference>
<feature type="domain" description="Fibronectin type-III" evidence="10">
    <location>
        <begin position="430"/>
        <end position="528"/>
    </location>
</feature>
<gene>
    <name evidence="11" type="primary">Acey_s0006.g2900</name>
    <name evidence="11" type="synonym">Acey-twk-32</name>
    <name evidence="11" type="ORF">Y032_0006g2900</name>
</gene>
<proteinExistence type="inferred from homology"/>
<dbReference type="AlphaFoldDB" id="A0A016VQH2"/>
<evidence type="ECO:0000256" key="4">
    <source>
        <dbReference type="ARBA" id="ARBA00022989"/>
    </source>
</evidence>
<dbReference type="PANTHER" id="PTHR11003">
    <property type="entry name" value="POTASSIUM CHANNEL, SUBFAMILY K"/>
    <property type="match status" value="1"/>
</dbReference>
<evidence type="ECO:0000256" key="1">
    <source>
        <dbReference type="ARBA" id="ARBA00004141"/>
    </source>
</evidence>
<comment type="subcellular location">
    <subcellularLocation>
        <location evidence="1">Membrane</location>
        <topology evidence="1">Multi-pass membrane protein</topology>
    </subcellularLocation>
</comment>
<name>A0A016VQH2_9BILA</name>
<evidence type="ECO:0000256" key="6">
    <source>
        <dbReference type="ARBA" id="ARBA00023136"/>
    </source>
</evidence>
<keyword evidence="3 8" id="KW-0812">Transmembrane</keyword>
<organism evidence="11 12">
    <name type="scientific">Ancylostoma ceylanicum</name>
    <dbReference type="NCBI Taxonomy" id="53326"/>
    <lineage>
        <taxon>Eukaryota</taxon>
        <taxon>Metazoa</taxon>
        <taxon>Ecdysozoa</taxon>
        <taxon>Nematoda</taxon>
        <taxon>Chromadorea</taxon>
        <taxon>Rhabditida</taxon>
        <taxon>Rhabditina</taxon>
        <taxon>Rhabditomorpha</taxon>
        <taxon>Strongyloidea</taxon>
        <taxon>Ancylostomatidae</taxon>
        <taxon>Ancylostomatinae</taxon>
        <taxon>Ancylostoma</taxon>
    </lineage>
</organism>
<dbReference type="SUPFAM" id="SSF49265">
    <property type="entry name" value="Fibronectin type III"/>
    <property type="match status" value="1"/>
</dbReference>
<keyword evidence="5 8" id="KW-0406">Ion transport</keyword>
<dbReference type="SMART" id="SM00060">
    <property type="entry name" value="FN3"/>
    <property type="match status" value="2"/>
</dbReference>
<dbReference type="InterPro" id="IPR003961">
    <property type="entry name" value="FN3_dom"/>
</dbReference>
<evidence type="ECO:0000256" key="3">
    <source>
        <dbReference type="ARBA" id="ARBA00022692"/>
    </source>
</evidence>
<keyword evidence="4 9" id="KW-1133">Transmembrane helix</keyword>
<dbReference type="Pfam" id="PF00041">
    <property type="entry name" value="fn3"/>
    <property type="match status" value="2"/>
</dbReference>
<dbReference type="GO" id="GO:0015271">
    <property type="term" value="F:outward rectifier potassium channel activity"/>
    <property type="evidence" value="ECO:0007669"/>
    <property type="project" value="TreeGrafter"/>
</dbReference>